<feature type="compositionally biased region" description="Basic and acidic residues" evidence="1">
    <location>
        <begin position="323"/>
        <end position="334"/>
    </location>
</feature>
<gene>
    <name evidence="2" type="ORF">MNOR_LOCUS23212</name>
</gene>
<feature type="region of interest" description="Disordered" evidence="1">
    <location>
        <begin position="1"/>
        <end position="29"/>
    </location>
</feature>
<reference evidence="2 3" key="1">
    <citation type="submission" date="2024-05" db="EMBL/GenBank/DDBJ databases">
        <authorList>
            <person name="Wallberg A."/>
        </authorList>
    </citation>
    <scope>NUCLEOTIDE SEQUENCE [LARGE SCALE GENOMIC DNA]</scope>
</reference>
<sequence>MGTGPSVDTPDATMGAPRGPAVASSSAPTGGSNYLVNHQAAANLKSGWRACCGVGTWWRESHHNKHYRPLRALVTTPVSPVLPHVLQTPPQSPNFSRVITAPSSPSAQRLAMAPSYSPHLPRVFLGTPTSAPSTPTYSVPIDISNPMPQHRPLPAYSPTLTRSSSFNSSCHHISKTLSMPLSSPPGSPELYRDSLAARRAQSMSLSSPSGSPRLKRRPLPRQNALTLDISSSPEICNSPCCSPSSSPSLCLTPEYESPEYRVLIPECDSSTSSLSSCYSLSDCSCPTNSHGFSFPQMDHSPSFPQMDHSPSFPQMDHSPSFPKMDHSPSFHQMDHSPSFPQMDHSPVPSPPTSPLVSFKYRERQLTRSRSAPESKSPKRYFQQGNVSPVSAQSFQFPPMEDDTIPSALASPLVPFSRREGHLRRSRSTSPSRGLMSGRPFTPVSPLASPVLNR</sequence>
<name>A0AAV2RCL5_MEGNR</name>
<accession>A0AAV2RCL5</accession>
<organism evidence="2 3">
    <name type="scientific">Meganyctiphanes norvegica</name>
    <name type="common">Northern krill</name>
    <name type="synonym">Thysanopoda norvegica</name>
    <dbReference type="NCBI Taxonomy" id="48144"/>
    <lineage>
        <taxon>Eukaryota</taxon>
        <taxon>Metazoa</taxon>
        <taxon>Ecdysozoa</taxon>
        <taxon>Arthropoda</taxon>
        <taxon>Crustacea</taxon>
        <taxon>Multicrustacea</taxon>
        <taxon>Malacostraca</taxon>
        <taxon>Eumalacostraca</taxon>
        <taxon>Eucarida</taxon>
        <taxon>Euphausiacea</taxon>
        <taxon>Euphausiidae</taxon>
        <taxon>Meganyctiphanes</taxon>
    </lineage>
</organism>
<evidence type="ECO:0000256" key="1">
    <source>
        <dbReference type="SAM" id="MobiDB-lite"/>
    </source>
</evidence>
<proteinExistence type="predicted"/>
<feature type="compositionally biased region" description="Low complexity" evidence="1">
    <location>
        <begin position="202"/>
        <end position="212"/>
    </location>
</feature>
<feature type="compositionally biased region" description="Polar residues" evidence="1">
    <location>
        <begin position="382"/>
        <end position="395"/>
    </location>
</feature>
<feature type="region of interest" description="Disordered" evidence="1">
    <location>
        <begin position="197"/>
        <end position="219"/>
    </location>
</feature>
<comment type="caution">
    <text evidence="2">The sequence shown here is derived from an EMBL/GenBank/DDBJ whole genome shotgun (WGS) entry which is preliminary data.</text>
</comment>
<evidence type="ECO:0000313" key="3">
    <source>
        <dbReference type="Proteomes" id="UP001497623"/>
    </source>
</evidence>
<protein>
    <submittedName>
        <fullName evidence="2">Uncharacterized protein</fullName>
    </submittedName>
</protein>
<evidence type="ECO:0000313" key="2">
    <source>
        <dbReference type="EMBL" id="CAL4122490.1"/>
    </source>
</evidence>
<keyword evidence="3" id="KW-1185">Reference proteome</keyword>
<feature type="compositionally biased region" description="Basic and acidic residues" evidence="1">
    <location>
        <begin position="359"/>
        <end position="376"/>
    </location>
</feature>
<feature type="non-terminal residue" evidence="2">
    <location>
        <position position="453"/>
    </location>
</feature>
<feature type="region of interest" description="Disordered" evidence="1">
    <location>
        <begin position="296"/>
        <end position="453"/>
    </location>
</feature>
<dbReference type="AlphaFoldDB" id="A0AAV2RCL5"/>
<dbReference type="EMBL" id="CAXKWB010020255">
    <property type="protein sequence ID" value="CAL4122490.1"/>
    <property type="molecule type" value="Genomic_DNA"/>
</dbReference>
<dbReference type="Proteomes" id="UP001497623">
    <property type="component" value="Unassembled WGS sequence"/>
</dbReference>